<dbReference type="AlphaFoldDB" id="A0A8X6YIS1"/>
<reference evidence="2" key="1">
    <citation type="submission" date="2020-08" db="EMBL/GenBank/DDBJ databases">
        <title>Multicomponent nature underlies the extraordinary mechanical properties of spider dragline silk.</title>
        <authorList>
            <person name="Kono N."/>
            <person name="Nakamura H."/>
            <person name="Mori M."/>
            <person name="Yoshida Y."/>
            <person name="Ohtoshi R."/>
            <person name="Malay A.D."/>
            <person name="Moran D.A.P."/>
            <person name="Tomita M."/>
            <person name="Numata K."/>
            <person name="Arakawa K."/>
        </authorList>
    </citation>
    <scope>NUCLEOTIDE SEQUENCE</scope>
</reference>
<organism evidence="2 3">
    <name type="scientific">Trichonephila inaurata madagascariensis</name>
    <dbReference type="NCBI Taxonomy" id="2747483"/>
    <lineage>
        <taxon>Eukaryota</taxon>
        <taxon>Metazoa</taxon>
        <taxon>Ecdysozoa</taxon>
        <taxon>Arthropoda</taxon>
        <taxon>Chelicerata</taxon>
        <taxon>Arachnida</taxon>
        <taxon>Araneae</taxon>
        <taxon>Araneomorphae</taxon>
        <taxon>Entelegynae</taxon>
        <taxon>Araneoidea</taxon>
        <taxon>Nephilidae</taxon>
        <taxon>Trichonephila</taxon>
        <taxon>Trichonephila inaurata</taxon>
    </lineage>
</organism>
<evidence type="ECO:0000313" key="3">
    <source>
        <dbReference type="Proteomes" id="UP000886998"/>
    </source>
</evidence>
<evidence type="ECO:0000313" key="2">
    <source>
        <dbReference type="EMBL" id="GFY73691.1"/>
    </source>
</evidence>
<evidence type="ECO:0000259" key="1">
    <source>
        <dbReference type="PROSITE" id="PS51363"/>
    </source>
</evidence>
<dbReference type="PROSITE" id="PS51363">
    <property type="entry name" value="W2"/>
    <property type="match status" value="1"/>
</dbReference>
<dbReference type="InterPro" id="IPR003307">
    <property type="entry name" value="W2_domain"/>
</dbReference>
<feature type="domain" description="W2" evidence="1">
    <location>
        <begin position="86"/>
        <end position="158"/>
    </location>
</feature>
<comment type="caution">
    <text evidence="2">The sequence shown here is derived from an EMBL/GenBank/DDBJ whole genome shotgun (WGS) entry which is preliminary data.</text>
</comment>
<dbReference type="Proteomes" id="UP000886998">
    <property type="component" value="Unassembled WGS sequence"/>
</dbReference>
<sequence>MFTLRCKLENVLNCAGNPNKKLREGAKTALGKLKSHFSKAYNGSAVSKNADDDVQASFKKTSYTSIVAPSIFQNGSHSLHNVIICANENNFTSEEVQQSVRAELNPRKIQEELKRMRTINKNRVLVQCVTKEDKDRFLNALKEKTNTLQSVFSQDEKS</sequence>
<proteinExistence type="predicted"/>
<dbReference type="EMBL" id="BMAV01020282">
    <property type="protein sequence ID" value="GFY73691.1"/>
    <property type="molecule type" value="Genomic_DNA"/>
</dbReference>
<accession>A0A8X6YIS1</accession>
<keyword evidence="3" id="KW-1185">Reference proteome</keyword>
<name>A0A8X6YIS1_9ARAC</name>
<gene>
    <name evidence="2" type="primary">NCL1_39714</name>
    <name evidence="2" type="ORF">TNIN_372151</name>
</gene>
<protein>
    <recommendedName>
        <fullName evidence="1">W2 domain-containing protein</fullName>
    </recommendedName>
</protein>